<dbReference type="Proteomes" id="UP000738349">
    <property type="component" value="Unassembled WGS sequence"/>
</dbReference>
<accession>A0A9P9FQ18</accession>
<reference evidence="2" key="1">
    <citation type="journal article" date="2021" name="Nat. Commun.">
        <title>Genetic determinants of endophytism in the Arabidopsis root mycobiome.</title>
        <authorList>
            <person name="Mesny F."/>
            <person name="Miyauchi S."/>
            <person name="Thiergart T."/>
            <person name="Pickel B."/>
            <person name="Atanasova L."/>
            <person name="Karlsson M."/>
            <person name="Huettel B."/>
            <person name="Barry K.W."/>
            <person name="Haridas S."/>
            <person name="Chen C."/>
            <person name="Bauer D."/>
            <person name="Andreopoulos W."/>
            <person name="Pangilinan J."/>
            <person name="LaButti K."/>
            <person name="Riley R."/>
            <person name="Lipzen A."/>
            <person name="Clum A."/>
            <person name="Drula E."/>
            <person name="Henrissat B."/>
            <person name="Kohler A."/>
            <person name="Grigoriev I.V."/>
            <person name="Martin F.M."/>
            <person name="Hacquard S."/>
        </authorList>
    </citation>
    <scope>NUCLEOTIDE SEQUENCE</scope>
    <source>
        <strain evidence="2">MPI-CAGE-AT-0147</strain>
    </source>
</reference>
<feature type="chain" id="PRO_5040270950" evidence="1">
    <location>
        <begin position="28"/>
        <end position="101"/>
    </location>
</feature>
<name>A0A9P9FQ18_9HYPO</name>
<proteinExistence type="predicted"/>
<dbReference type="EMBL" id="JAGMUV010000002">
    <property type="protein sequence ID" value="KAH7170952.1"/>
    <property type="molecule type" value="Genomic_DNA"/>
</dbReference>
<comment type="caution">
    <text evidence="2">The sequence shown here is derived from an EMBL/GenBank/DDBJ whole genome shotgun (WGS) entry which is preliminary data.</text>
</comment>
<keyword evidence="3" id="KW-1185">Reference proteome</keyword>
<sequence length="101" mass="10209">MGGCEWLKGAALRAILTALTEVDIAAASAGLSPVTLSMSLVKTIGCGPGIAQVLAASHLLGYTQLLVTLSGGTPTGWAPLADNGERVSLVSDKGLLRWACC</sequence>
<keyword evidence="1" id="KW-0732">Signal</keyword>
<feature type="signal peptide" evidence="1">
    <location>
        <begin position="1"/>
        <end position="27"/>
    </location>
</feature>
<organism evidence="2 3">
    <name type="scientific">Dactylonectria macrodidyma</name>
    <dbReference type="NCBI Taxonomy" id="307937"/>
    <lineage>
        <taxon>Eukaryota</taxon>
        <taxon>Fungi</taxon>
        <taxon>Dikarya</taxon>
        <taxon>Ascomycota</taxon>
        <taxon>Pezizomycotina</taxon>
        <taxon>Sordariomycetes</taxon>
        <taxon>Hypocreomycetidae</taxon>
        <taxon>Hypocreales</taxon>
        <taxon>Nectriaceae</taxon>
        <taxon>Dactylonectria</taxon>
    </lineage>
</organism>
<protein>
    <submittedName>
        <fullName evidence="2">Uncharacterized protein</fullName>
    </submittedName>
</protein>
<evidence type="ECO:0000313" key="2">
    <source>
        <dbReference type="EMBL" id="KAH7170952.1"/>
    </source>
</evidence>
<dbReference type="AlphaFoldDB" id="A0A9P9FQ18"/>
<gene>
    <name evidence="2" type="ORF">EDB81DRAFT_777196</name>
</gene>
<evidence type="ECO:0000313" key="3">
    <source>
        <dbReference type="Proteomes" id="UP000738349"/>
    </source>
</evidence>
<evidence type="ECO:0000256" key="1">
    <source>
        <dbReference type="SAM" id="SignalP"/>
    </source>
</evidence>